<dbReference type="RefSeq" id="XP_001838640.1">
    <property type="nucleotide sequence ID" value="XM_001838588.1"/>
</dbReference>
<dbReference type="OMA" id="NINRTHH"/>
<protein>
    <submittedName>
        <fullName evidence="2">Krueppel-like factor 16</fullName>
    </submittedName>
</protein>
<sequence>MDLQHQGSDHGSPFINDVGIVPPSPEINRPSEFDHPLDFGSSPPFIDSTSSYNNSPFSNPSELSFVTAENDLSFDLFADDTRAPGLFDTIGSAGIQTGTDFDYDPAEYDPPHSGSSLLMYSDNDYYHGMTSPDHHNQHHHRAGSVPYDHSSPSSNGDNADRRSRASSVSSAYQGQQQQQSQFGHSPRLDVAHSFENMTVRSPNWGTEQLPPQQKPHSPPRLLMPDTYPMENQDLPSINAPDGDGVMGGPQLHIVPATPVGAAATNAPFQNNVAQGAELGQSQPNWGLSTGGQQQSGPSEPNSRQPTPFRFPAQQDPSSSQSNVYPASNDPANFLFPQQQRTRSKSDNALEPPSWDQAFVQQQQQQQLAQGDNSALGLDLEIASRAGVDDGLGTGSSTTSVNVDPNTSPSFSMQNFTFGGSASERNNFLSPDAQSALSMRRTRSEQGNGRPLGHRQSRSEDIRGLQQQQSLPGQPHHSLQPQLQQQHPHPFLGHSNPNSNFHHGHSLSLSASQGSNLLFPPPTNDFGQMQNPNLLSTHHTLPSLRSLSPGRGHIRRASSGSRSERGIGAEPWGSSYSGSARASPYPSPNASPRVRYDELELDLEREAKLEIPPAHSSAGFENEVALSGRMGLGGAMAAKGLVPGADGMVDQKTMNVNDFLGTAASATLATMNVLNSGGGEVKPIPVSQVSKPNVTTLRTATASHKRRKQEAGFVCPFPGCGILYKIRYAVLNEMLMTPC</sequence>
<proteinExistence type="predicted"/>
<name>A8P3Z2_COPC7</name>
<evidence type="ECO:0000256" key="1">
    <source>
        <dbReference type="SAM" id="MobiDB-lite"/>
    </source>
</evidence>
<organism evidence="2 3">
    <name type="scientific">Coprinopsis cinerea (strain Okayama-7 / 130 / ATCC MYA-4618 / FGSC 9003)</name>
    <name type="common">Inky cap fungus</name>
    <name type="synonym">Hormographiella aspergillata</name>
    <dbReference type="NCBI Taxonomy" id="240176"/>
    <lineage>
        <taxon>Eukaryota</taxon>
        <taxon>Fungi</taxon>
        <taxon>Dikarya</taxon>
        <taxon>Basidiomycota</taxon>
        <taxon>Agaricomycotina</taxon>
        <taxon>Agaricomycetes</taxon>
        <taxon>Agaricomycetidae</taxon>
        <taxon>Agaricales</taxon>
        <taxon>Agaricineae</taxon>
        <taxon>Psathyrellaceae</taxon>
        <taxon>Coprinopsis</taxon>
    </lineage>
</organism>
<feature type="region of interest" description="Disordered" evidence="1">
    <location>
        <begin position="128"/>
        <end position="185"/>
    </location>
</feature>
<feature type="compositionally biased region" description="Low complexity" evidence="1">
    <location>
        <begin position="463"/>
        <end position="493"/>
    </location>
</feature>
<dbReference type="OrthoDB" id="4748970at2759"/>
<dbReference type="eggNOG" id="KOG1721">
    <property type="taxonomic scope" value="Eukaryota"/>
</dbReference>
<feature type="region of interest" description="Disordered" evidence="1">
    <location>
        <begin position="1"/>
        <end position="40"/>
    </location>
</feature>
<dbReference type="GeneID" id="6015233"/>
<feature type="compositionally biased region" description="Polar residues" evidence="1">
    <location>
        <begin position="314"/>
        <end position="325"/>
    </location>
</feature>
<feature type="region of interest" description="Disordered" evidence="1">
    <location>
        <begin position="201"/>
        <end position="251"/>
    </location>
</feature>
<dbReference type="AlphaFoldDB" id="A8P3Z2"/>
<accession>A8P3Z2</accession>
<feature type="compositionally biased region" description="Polar residues" evidence="1">
    <location>
        <begin position="201"/>
        <end position="211"/>
    </location>
</feature>
<feature type="compositionally biased region" description="Polar residues" evidence="1">
    <location>
        <begin position="279"/>
        <end position="305"/>
    </location>
</feature>
<dbReference type="InParanoid" id="A8P3Z2"/>
<dbReference type="VEuPathDB" id="FungiDB:CC1G_07831"/>
<feature type="compositionally biased region" description="Polar residues" evidence="1">
    <location>
        <begin position="494"/>
        <end position="515"/>
    </location>
</feature>
<evidence type="ECO:0000313" key="3">
    <source>
        <dbReference type="Proteomes" id="UP000001861"/>
    </source>
</evidence>
<dbReference type="KEGG" id="cci:CC1G_07831"/>
<dbReference type="Proteomes" id="UP000001861">
    <property type="component" value="Unassembled WGS sequence"/>
</dbReference>
<feature type="compositionally biased region" description="Polar residues" evidence="1">
    <location>
        <begin position="524"/>
        <end position="545"/>
    </location>
</feature>
<dbReference type="EMBL" id="AACS02000004">
    <property type="protein sequence ID" value="EAU83149.1"/>
    <property type="molecule type" value="Genomic_DNA"/>
</dbReference>
<feature type="compositionally biased region" description="Low complexity" evidence="1">
    <location>
        <begin position="165"/>
        <end position="181"/>
    </location>
</feature>
<feature type="region of interest" description="Disordered" evidence="1">
    <location>
        <begin position="388"/>
        <end position="592"/>
    </location>
</feature>
<evidence type="ECO:0000313" key="2">
    <source>
        <dbReference type="EMBL" id="EAU83149.1"/>
    </source>
</evidence>
<feature type="compositionally biased region" description="Polar residues" evidence="1">
    <location>
        <begin position="394"/>
        <end position="436"/>
    </location>
</feature>
<keyword evidence="3" id="KW-1185">Reference proteome</keyword>
<feature type="region of interest" description="Disordered" evidence="1">
    <location>
        <begin position="279"/>
        <end position="333"/>
    </location>
</feature>
<reference evidence="2 3" key="1">
    <citation type="journal article" date="2010" name="Proc. Natl. Acad. Sci. U.S.A.">
        <title>Insights into evolution of multicellular fungi from the assembled chromosomes of the mushroom Coprinopsis cinerea (Coprinus cinereus).</title>
        <authorList>
            <person name="Stajich J.E."/>
            <person name="Wilke S.K."/>
            <person name="Ahren D."/>
            <person name="Au C.H."/>
            <person name="Birren B.W."/>
            <person name="Borodovsky M."/>
            <person name="Burns C."/>
            <person name="Canback B."/>
            <person name="Casselton L.A."/>
            <person name="Cheng C.K."/>
            <person name="Deng J."/>
            <person name="Dietrich F.S."/>
            <person name="Fargo D.C."/>
            <person name="Farman M.L."/>
            <person name="Gathman A.C."/>
            <person name="Goldberg J."/>
            <person name="Guigo R."/>
            <person name="Hoegger P.J."/>
            <person name="Hooker J.B."/>
            <person name="Huggins A."/>
            <person name="James T.Y."/>
            <person name="Kamada T."/>
            <person name="Kilaru S."/>
            <person name="Kodira C."/>
            <person name="Kues U."/>
            <person name="Kupfer D."/>
            <person name="Kwan H.S."/>
            <person name="Lomsadze A."/>
            <person name="Li W."/>
            <person name="Lilly W.W."/>
            <person name="Ma L.J."/>
            <person name="Mackey A.J."/>
            <person name="Manning G."/>
            <person name="Martin F."/>
            <person name="Muraguchi H."/>
            <person name="Natvig D.O."/>
            <person name="Palmerini H."/>
            <person name="Ramesh M.A."/>
            <person name="Rehmeyer C.J."/>
            <person name="Roe B.A."/>
            <person name="Shenoy N."/>
            <person name="Stanke M."/>
            <person name="Ter-Hovhannisyan V."/>
            <person name="Tunlid A."/>
            <person name="Velagapudi R."/>
            <person name="Vision T.J."/>
            <person name="Zeng Q."/>
            <person name="Zolan M.E."/>
            <person name="Pukkila P.J."/>
        </authorList>
    </citation>
    <scope>NUCLEOTIDE SEQUENCE [LARGE SCALE GENOMIC DNA]</scope>
    <source>
        <strain evidence="3">Okayama-7 / 130 / ATCC MYA-4618 / FGSC 9003</strain>
    </source>
</reference>
<gene>
    <name evidence="2" type="ORF">CC1G_07831</name>
</gene>
<comment type="caution">
    <text evidence="2">The sequence shown here is derived from an EMBL/GenBank/DDBJ whole genome shotgun (WGS) entry which is preliminary data.</text>
</comment>